<evidence type="ECO:0000256" key="6">
    <source>
        <dbReference type="ARBA" id="ARBA00023242"/>
    </source>
</evidence>
<dbReference type="STRING" id="38654.A0A3Q0H6Z2"/>
<dbReference type="CTD" id="22809"/>
<dbReference type="RefSeq" id="XP_025067811.1">
    <property type="nucleotide sequence ID" value="XM_025212026.1"/>
</dbReference>
<dbReference type="InParanoid" id="A0A3Q0H6Z2"/>
<evidence type="ECO:0000259" key="8">
    <source>
        <dbReference type="PROSITE" id="PS50217"/>
    </source>
</evidence>
<keyword evidence="6" id="KW-0539">Nucleus</keyword>
<evidence type="ECO:0000313" key="10">
    <source>
        <dbReference type="RefSeq" id="XP_025067811.1"/>
    </source>
</evidence>
<dbReference type="GO" id="GO:0005634">
    <property type="term" value="C:nucleus"/>
    <property type="evidence" value="ECO:0007669"/>
    <property type="project" value="UniProtKB-SubCell"/>
</dbReference>
<dbReference type="FunFam" id="1.20.5.170:FF:000021">
    <property type="entry name" value="Cyclic AMP-dependent transcription factor ATF-4"/>
    <property type="match status" value="1"/>
</dbReference>
<dbReference type="Pfam" id="PF00170">
    <property type="entry name" value="bZIP_1"/>
    <property type="match status" value="1"/>
</dbReference>
<dbReference type="GeneID" id="102381913"/>
<sequence>MRAIPSTVEESSMNRTILGCESQMYPNIVIVNKEAKKVVIMDTTIPFKNQRQAFTDTWAHKREKYAPLADILRDRGYNVTANALIVGMLGAWDPSNENVLHACHISCCYAKLMRCWASCCFCSTARSLSLLSSLPGDGFSDWMTERGGFSLLMESGDPSLPSSPLPDLEAMASLLKKELEQMEDYFLEESLSPSLGLAPDQVAPSTPPSHQPSFHFPFGDAPGPADSFPPFGNSSTSLQTLDSGCLELLTLYGAEVPGECQGQGLLEEQISNPSAPKLSRLGPYKQPVAPCAPAPPQPQQKGDRKQKKRDQNKTAALRYRQRKRAEYEALDDECQSLEARNRELKEKADSIEREIQYVKDLLIEVYKARSQRLRTT</sequence>
<dbReference type="Gene3D" id="1.20.5.170">
    <property type="match status" value="1"/>
</dbReference>
<dbReference type="GO" id="GO:0042981">
    <property type="term" value="P:regulation of apoptotic process"/>
    <property type="evidence" value="ECO:0007669"/>
    <property type="project" value="UniProtKB-ARBA"/>
</dbReference>
<reference evidence="10" key="1">
    <citation type="submission" date="2025-08" db="UniProtKB">
        <authorList>
            <consortium name="RefSeq"/>
        </authorList>
    </citation>
    <scope>IDENTIFICATION</scope>
</reference>
<keyword evidence="5" id="KW-0804">Transcription</keyword>
<keyword evidence="9" id="KW-1185">Reference proteome</keyword>
<feature type="domain" description="BZIP" evidence="8">
    <location>
        <begin position="302"/>
        <end position="365"/>
    </location>
</feature>
<protein>
    <submittedName>
        <fullName evidence="10">Cyclic AMP-dependent transcription factor ATF-5</fullName>
    </submittedName>
</protein>
<accession>A0A3Q0H6Z2</accession>
<evidence type="ECO:0000256" key="3">
    <source>
        <dbReference type="ARBA" id="ARBA00023015"/>
    </source>
</evidence>
<dbReference type="PANTHER" id="PTHR13044">
    <property type="entry name" value="ACTIVATING TRANSCRIPTION FACTOR ATF 4/5"/>
    <property type="match status" value="1"/>
</dbReference>
<evidence type="ECO:0000256" key="7">
    <source>
        <dbReference type="SAM" id="MobiDB-lite"/>
    </source>
</evidence>
<proteinExistence type="inferred from homology"/>
<dbReference type="KEGG" id="asn:102381913"/>
<feature type="region of interest" description="Disordered" evidence="7">
    <location>
        <begin position="197"/>
        <end position="235"/>
    </location>
</feature>
<keyword evidence="4" id="KW-0238">DNA-binding</keyword>
<dbReference type="Proteomes" id="UP000189705">
    <property type="component" value="Unplaced"/>
</dbReference>
<gene>
    <name evidence="10" type="primary">ATF5</name>
</gene>
<evidence type="ECO:0000256" key="5">
    <source>
        <dbReference type="ARBA" id="ARBA00023163"/>
    </source>
</evidence>
<dbReference type="PANTHER" id="PTHR13044:SF3">
    <property type="entry name" value="CYCLIC AMP-DEPENDENT TRANSCRIPTION FACTOR ATF-5"/>
    <property type="match status" value="1"/>
</dbReference>
<keyword evidence="3" id="KW-0805">Transcription regulation</keyword>
<dbReference type="PROSITE" id="PS50217">
    <property type="entry name" value="BZIP"/>
    <property type="match status" value="1"/>
</dbReference>
<comment type="subcellular location">
    <subcellularLocation>
        <location evidence="1">Nucleus</location>
    </subcellularLocation>
</comment>
<organism evidence="9 10">
    <name type="scientific">Alligator sinensis</name>
    <name type="common">Chinese alligator</name>
    <dbReference type="NCBI Taxonomy" id="38654"/>
    <lineage>
        <taxon>Eukaryota</taxon>
        <taxon>Metazoa</taxon>
        <taxon>Chordata</taxon>
        <taxon>Craniata</taxon>
        <taxon>Vertebrata</taxon>
        <taxon>Euteleostomi</taxon>
        <taxon>Archelosauria</taxon>
        <taxon>Archosauria</taxon>
        <taxon>Crocodylia</taxon>
        <taxon>Alligatoridae</taxon>
        <taxon>Alligatorinae</taxon>
        <taxon>Alligator</taxon>
    </lineage>
</organism>
<dbReference type="AlphaFoldDB" id="A0A3Q0H6Z2"/>
<evidence type="ECO:0000313" key="9">
    <source>
        <dbReference type="Proteomes" id="UP000189705"/>
    </source>
</evidence>
<name>A0A3Q0H6Z2_ALLSI</name>
<evidence type="ECO:0000256" key="2">
    <source>
        <dbReference type="ARBA" id="ARBA00007163"/>
    </source>
</evidence>
<dbReference type="GO" id="GO:0000977">
    <property type="term" value="F:RNA polymerase II transcription regulatory region sequence-specific DNA binding"/>
    <property type="evidence" value="ECO:0007669"/>
    <property type="project" value="TreeGrafter"/>
</dbReference>
<dbReference type="CDD" id="cd14692">
    <property type="entry name" value="bZIP_ATF4"/>
    <property type="match status" value="1"/>
</dbReference>
<dbReference type="InterPro" id="IPR004827">
    <property type="entry name" value="bZIP"/>
</dbReference>
<feature type="region of interest" description="Disordered" evidence="7">
    <location>
        <begin position="273"/>
        <end position="322"/>
    </location>
</feature>
<dbReference type="GO" id="GO:0001228">
    <property type="term" value="F:DNA-binding transcription activator activity, RNA polymerase II-specific"/>
    <property type="evidence" value="ECO:0007669"/>
    <property type="project" value="TreeGrafter"/>
</dbReference>
<dbReference type="SUPFAM" id="SSF57959">
    <property type="entry name" value="Leucine zipper domain"/>
    <property type="match status" value="1"/>
</dbReference>
<dbReference type="SMART" id="SM00338">
    <property type="entry name" value="BRLZ"/>
    <property type="match status" value="1"/>
</dbReference>
<evidence type="ECO:0000256" key="4">
    <source>
        <dbReference type="ARBA" id="ARBA00023125"/>
    </source>
</evidence>
<dbReference type="InterPro" id="IPR046347">
    <property type="entry name" value="bZIP_sf"/>
</dbReference>
<evidence type="ECO:0000256" key="1">
    <source>
        <dbReference type="ARBA" id="ARBA00004123"/>
    </source>
</evidence>
<comment type="similarity">
    <text evidence="2">Belongs to the bZIP family.</text>
</comment>